<evidence type="ECO:0000313" key="2">
    <source>
        <dbReference type="Proteomes" id="UP001210211"/>
    </source>
</evidence>
<comment type="caution">
    <text evidence="1">The sequence shown here is derived from an EMBL/GenBank/DDBJ whole genome shotgun (WGS) entry which is preliminary data.</text>
</comment>
<proteinExistence type="predicted"/>
<reference evidence="1 2" key="1">
    <citation type="journal article" date="2022" name="Cell">
        <title>Repeat-based holocentromeres influence genome architecture and karyotype evolution.</title>
        <authorList>
            <person name="Hofstatter P.G."/>
            <person name="Thangavel G."/>
            <person name="Lux T."/>
            <person name="Neumann P."/>
            <person name="Vondrak T."/>
            <person name="Novak P."/>
            <person name="Zhang M."/>
            <person name="Costa L."/>
            <person name="Castellani M."/>
            <person name="Scott A."/>
            <person name="Toegelov H."/>
            <person name="Fuchs J."/>
            <person name="Mata-Sucre Y."/>
            <person name="Dias Y."/>
            <person name="Vanzela A.L.L."/>
            <person name="Huettel B."/>
            <person name="Almeida C.C.S."/>
            <person name="Simkova H."/>
            <person name="Souza G."/>
            <person name="Pedrosa-Harand A."/>
            <person name="Macas J."/>
            <person name="Mayer K.F.X."/>
            <person name="Houben A."/>
            <person name="Marques A."/>
        </authorList>
    </citation>
    <scope>NUCLEOTIDE SEQUENCE [LARGE SCALE GENOMIC DNA]</scope>
    <source>
        <strain evidence="1">RhyTen1mFocal</strain>
    </source>
</reference>
<keyword evidence="2" id="KW-1185">Reference proteome</keyword>
<dbReference type="AlphaFoldDB" id="A0AAD6ERJ4"/>
<dbReference type="EMBL" id="JAMRDG010000001">
    <property type="protein sequence ID" value="KAJ3698593.1"/>
    <property type="molecule type" value="Genomic_DNA"/>
</dbReference>
<name>A0AAD6ERJ4_9POAL</name>
<dbReference type="Proteomes" id="UP001210211">
    <property type="component" value="Unassembled WGS sequence"/>
</dbReference>
<organism evidence="1 2">
    <name type="scientific">Rhynchospora tenuis</name>
    <dbReference type="NCBI Taxonomy" id="198213"/>
    <lineage>
        <taxon>Eukaryota</taxon>
        <taxon>Viridiplantae</taxon>
        <taxon>Streptophyta</taxon>
        <taxon>Embryophyta</taxon>
        <taxon>Tracheophyta</taxon>
        <taxon>Spermatophyta</taxon>
        <taxon>Magnoliopsida</taxon>
        <taxon>Liliopsida</taxon>
        <taxon>Poales</taxon>
        <taxon>Cyperaceae</taxon>
        <taxon>Cyperoideae</taxon>
        <taxon>Rhynchosporeae</taxon>
        <taxon>Rhynchospora</taxon>
    </lineage>
</organism>
<accession>A0AAD6ERJ4</accession>
<gene>
    <name evidence="1" type="ORF">LUZ61_002298</name>
</gene>
<sequence>MEYCNTELCLSSGGKATSICRFQEEKPITIIYRGQMFTCDATEIQAREIICKAQQEMEKSCTDHLEQTESINDIEDSIVSLKENSGLSMKRSLQRFLHQRRSIKRRTLSDKSSSN</sequence>
<evidence type="ECO:0000313" key="1">
    <source>
        <dbReference type="EMBL" id="KAJ3698593.1"/>
    </source>
</evidence>
<protein>
    <submittedName>
        <fullName evidence="1">Uncharacterized protein</fullName>
    </submittedName>
</protein>